<organism evidence="1 2">
    <name type="scientific">Candidatus Collierbacteria bacterium RIFCSPHIGHO2_01_FULL_50_25</name>
    <dbReference type="NCBI Taxonomy" id="1817722"/>
    <lineage>
        <taxon>Bacteria</taxon>
        <taxon>Candidatus Collieribacteriota</taxon>
    </lineage>
</organism>
<reference evidence="1 2" key="1">
    <citation type="journal article" date="2016" name="Nat. Commun.">
        <title>Thousands of microbial genomes shed light on interconnected biogeochemical processes in an aquifer system.</title>
        <authorList>
            <person name="Anantharaman K."/>
            <person name="Brown C.T."/>
            <person name="Hug L.A."/>
            <person name="Sharon I."/>
            <person name="Castelle C.J."/>
            <person name="Probst A.J."/>
            <person name="Thomas B.C."/>
            <person name="Singh A."/>
            <person name="Wilkins M.J."/>
            <person name="Karaoz U."/>
            <person name="Brodie E.L."/>
            <person name="Williams K.H."/>
            <person name="Hubbard S.S."/>
            <person name="Banfield J.F."/>
        </authorList>
    </citation>
    <scope>NUCLEOTIDE SEQUENCE [LARGE SCALE GENOMIC DNA]</scope>
</reference>
<dbReference type="STRING" id="1817722.A2703_00045"/>
<dbReference type="AlphaFoldDB" id="A0A1F5EXZ5"/>
<sequence length="118" mass="12940">MNPKLQEVIKTLQAEQVPSEVIDRIIADISNAASAKLYFELTAVLEDEDWVELDKCQDQAEADTLIRVLAAKRGSESPEGIVDRFLATFSQTFLDRYALDKAAAMAVPVEPASANTPT</sequence>
<evidence type="ECO:0000313" key="2">
    <source>
        <dbReference type="Proteomes" id="UP000177979"/>
    </source>
</evidence>
<accession>A0A1F5EXZ5</accession>
<name>A0A1F5EXZ5_9BACT</name>
<gene>
    <name evidence="1" type="ORF">A2703_00045</name>
</gene>
<dbReference type="Proteomes" id="UP000177979">
    <property type="component" value="Unassembled WGS sequence"/>
</dbReference>
<comment type="caution">
    <text evidence="1">The sequence shown here is derived from an EMBL/GenBank/DDBJ whole genome shotgun (WGS) entry which is preliminary data.</text>
</comment>
<dbReference type="EMBL" id="MFAG01000011">
    <property type="protein sequence ID" value="OGD72166.1"/>
    <property type="molecule type" value="Genomic_DNA"/>
</dbReference>
<proteinExistence type="predicted"/>
<protein>
    <submittedName>
        <fullName evidence="1">Uncharacterized protein</fullName>
    </submittedName>
</protein>
<evidence type="ECO:0000313" key="1">
    <source>
        <dbReference type="EMBL" id="OGD72166.1"/>
    </source>
</evidence>